<comment type="caution">
    <text evidence="1">The sequence shown here is derived from an EMBL/GenBank/DDBJ whole genome shotgun (WGS) entry which is preliminary data.</text>
</comment>
<reference evidence="1 2" key="1">
    <citation type="submission" date="2023-08" db="EMBL/GenBank/DDBJ databases">
        <title>Black Yeasts Isolated from many extreme environments.</title>
        <authorList>
            <person name="Coleine C."/>
            <person name="Stajich J.E."/>
            <person name="Selbmann L."/>
        </authorList>
    </citation>
    <scope>NUCLEOTIDE SEQUENCE [LARGE SCALE GENOMIC DNA]</scope>
    <source>
        <strain evidence="1 2">CCFEE 5910</strain>
    </source>
</reference>
<gene>
    <name evidence="1" type="ORF">LTR05_004153</name>
</gene>
<dbReference type="AlphaFoldDB" id="A0AAN7T304"/>
<evidence type="ECO:0000313" key="1">
    <source>
        <dbReference type="EMBL" id="KAK5086982.1"/>
    </source>
</evidence>
<keyword evidence="2" id="KW-1185">Reference proteome</keyword>
<accession>A0AAN7T304</accession>
<organism evidence="1 2">
    <name type="scientific">Lithohypha guttulata</name>
    <dbReference type="NCBI Taxonomy" id="1690604"/>
    <lineage>
        <taxon>Eukaryota</taxon>
        <taxon>Fungi</taxon>
        <taxon>Dikarya</taxon>
        <taxon>Ascomycota</taxon>
        <taxon>Pezizomycotina</taxon>
        <taxon>Eurotiomycetes</taxon>
        <taxon>Chaetothyriomycetidae</taxon>
        <taxon>Chaetothyriales</taxon>
        <taxon>Trichomeriaceae</taxon>
        <taxon>Lithohypha</taxon>
    </lineage>
</organism>
<protein>
    <submittedName>
        <fullName evidence="1">Uncharacterized protein</fullName>
    </submittedName>
</protein>
<proteinExistence type="predicted"/>
<dbReference type="EMBL" id="JAVRRJ010000003">
    <property type="protein sequence ID" value="KAK5086982.1"/>
    <property type="molecule type" value="Genomic_DNA"/>
</dbReference>
<evidence type="ECO:0000313" key="2">
    <source>
        <dbReference type="Proteomes" id="UP001309876"/>
    </source>
</evidence>
<name>A0AAN7T304_9EURO</name>
<dbReference type="Proteomes" id="UP001309876">
    <property type="component" value="Unassembled WGS sequence"/>
</dbReference>
<sequence>MTATTNFVMEEALAYAQPLQVDLVIERAMGEWSLAKILKARTINRTSTAQLYDHQQVGDKKTSMSLRNLFSSSSSSQPKPTPFLTFIGPSPQSSSLSSLFSSADVASTISIYNVNTNTTMPIFSVHTSKHSKPNLVINRILPNNAEAPFATATLSSMSGNIAISLYSRTGQEIPITMESDWASASSRTFQSSMGNFRWKHQDSELGYKMVTDDQERRKLATWQEMSGSGSTTGYPRLEFYVQPASDEFVEMVLATGLAAMKADEKEAKQVGKIFEALAGA</sequence>